<evidence type="ECO:0000256" key="6">
    <source>
        <dbReference type="ARBA" id="ARBA00023136"/>
    </source>
</evidence>
<keyword evidence="5 8" id="KW-1133">Transmembrane helix</keyword>
<evidence type="ECO:0000256" key="3">
    <source>
        <dbReference type="ARBA" id="ARBA00022475"/>
    </source>
</evidence>
<proteinExistence type="inferred from homology"/>
<evidence type="ECO:0000256" key="7">
    <source>
        <dbReference type="SAM" id="MobiDB-lite"/>
    </source>
</evidence>
<evidence type="ECO:0000256" key="5">
    <source>
        <dbReference type="ARBA" id="ARBA00022989"/>
    </source>
</evidence>
<dbReference type="InterPro" id="IPR051907">
    <property type="entry name" value="DoxX-like_oxidoreductase"/>
</dbReference>
<feature type="transmembrane region" description="Helical" evidence="8">
    <location>
        <begin position="78"/>
        <end position="100"/>
    </location>
</feature>
<dbReference type="Pfam" id="PF07681">
    <property type="entry name" value="DoxX"/>
    <property type="match status" value="1"/>
</dbReference>
<keyword evidence="6 8" id="KW-0472">Membrane</keyword>
<evidence type="ECO:0000256" key="8">
    <source>
        <dbReference type="SAM" id="Phobius"/>
    </source>
</evidence>
<evidence type="ECO:0000256" key="2">
    <source>
        <dbReference type="ARBA" id="ARBA00006679"/>
    </source>
</evidence>
<comment type="subcellular location">
    <subcellularLocation>
        <location evidence="1">Cell membrane</location>
        <topology evidence="1">Multi-pass membrane protein</topology>
    </subcellularLocation>
</comment>
<dbReference type="PANTHER" id="PTHR33452:SF1">
    <property type="entry name" value="INNER MEMBRANE PROTEIN YPHA-RELATED"/>
    <property type="match status" value="1"/>
</dbReference>
<evidence type="ECO:0000256" key="1">
    <source>
        <dbReference type="ARBA" id="ARBA00004651"/>
    </source>
</evidence>
<comment type="caution">
    <text evidence="9">The sequence shown here is derived from an EMBL/GenBank/DDBJ whole genome shotgun (WGS) entry which is preliminary data.</text>
</comment>
<evidence type="ECO:0000313" key="9">
    <source>
        <dbReference type="EMBL" id="GMA38391.1"/>
    </source>
</evidence>
<name>A0ABQ6ILT0_9MICO</name>
<accession>A0ABQ6ILT0</accession>
<dbReference type="EMBL" id="BSUO01000001">
    <property type="protein sequence ID" value="GMA38391.1"/>
    <property type="molecule type" value="Genomic_DNA"/>
</dbReference>
<feature type="transmembrane region" description="Helical" evidence="8">
    <location>
        <begin position="106"/>
        <end position="127"/>
    </location>
</feature>
<feature type="region of interest" description="Disordered" evidence="7">
    <location>
        <begin position="138"/>
        <end position="165"/>
    </location>
</feature>
<dbReference type="InterPro" id="IPR032808">
    <property type="entry name" value="DoxX"/>
</dbReference>
<dbReference type="RefSeq" id="WP_284302462.1">
    <property type="nucleotide sequence ID" value="NZ_BSUO01000001.1"/>
</dbReference>
<reference evidence="10" key="1">
    <citation type="journal article" date="2019" name="Int. J. Syst. Evol. Microbiol.">
        <title>The Global Catalogue of Microorganisms (GCM) 10K type strain sequencing project: providing services to taxonomists for standard genome sequencing and annotation.</title>
        <authorList>
            <consortium name="The Broad Institute Genomics Platform"/>
            <consortium name="The Broad Institute Genome Sequencing Center for Infectious Disease"/>
            <person name="Wu L."/>
            <person name="Ma J."/>
        </authorList>
    </citation>
    <scope>NUCLEOTIDE SEQUENCE [LARGE SCALE GENOMIC DNA]</scope>
    <source>
        <strain evidence="10">NBRC 113072</strain>
    </source>
</reference>
<dbReference type="Proteomes" id="UP001157126">
    <property type="component" value="Unassembled WGS sequence"/>
</dbReference>
<keyword evidence="3" id="KW-1003">Cell membrane</keyword>
<protein>
    <recommendedName>
        <fullName evidence="11">Oxidoreductase</fullName>
    </recommendedName>
</protein>
<gene>
    <name evidence="9" type="ORF">GCM10025883_04360</name>
</gene>
<evidence type="ECO:0008006" key="11">
    <source>
        <dbReference type="Google" id="ProtNLM"/>
    </source>
</evidence>
<comment type="similarity">
    <text evidence="2">Belongs to the DoxX family.</text>
</comment>
<evidence type="ECO:0000313" key="10">
    <source>
        <dbReference type="Proteomes" id="UP001157126"/>
    </source>
</evidence>
<dbReference type="PANTHER" id="PTHR33452">
    <property type="entry name" value="OXIDOREDUCTASE CATD-RELATED"/>
    <property type="match status" value="1"/>
</dbReference>
<evidence type="ECO:0000256" key="4">
    <source>
        <dbReference type="ARBA" id="ARBA00022692"/>
    </source>
</evidence>
<sequence length="165" mass="17149">MRPLTPARDIGLLIARALLGFVVAAHGYQKFFMNGMDATATAFEGMGVPLPAVSAWAAGLIELVGGILLILGALTPIVGILVTFVMIGAAVFVHIGNGIFASDGGWELVAVIALAAMTFALVGPGRYSVDHALTGRRGDSVDAKDADRTVETRDSDRVGATAERR</sequence>
<organism evidence="9 10">
    <name type="scientific">Mobilicoccus caccae</name>
    <dbReference type="NCBI Taxonomy" id="1859295"/>
    <lineage>
        <taxon>Bacteria</taxon>
        <taxon>Bacillati</taxon>
        <taxon>Actinomycetota</taxon>
        <taxon>Actinomycetes</taxon>
        <taxon>Micrococcales</taxon>
        <taxon>Dermatophilaceae</taxon>
        <taxon>Mobilicoccus</taxon>
    </lineage>
</organism>
<keyword evidence="4 8" id="KW-0812">Transmembrane</keyword>
<keyword evidence="10" id="KW-1185">Reference proteome</keyword>
<feature type="transmembrane region" description="Helical" evidence="8">
    <location>
        <begin position="49"/>
        <end position="71"/>
    </location>
</feature>